<dbReference type="GO" id="GO:0031267">
    <property type="term" value="F:small GTPase binding"/>
    <property type="evidence" value="ECO:0007669"/>
    <property type="project" value="TreeGrafter"/>
</dbReference>
<keyword evidence="4" id="KW-1185">Reference proteome</keyword>
<reference evidence="2" key="1">
    <citation type="submission" date="2021-02" db="EMBL/GenBank/DDBJ databases">
        <authorList>
            <person name="Nowell W R."/>
        </authorList>
    </citation>
    <scope>NUCLEOTIDE SEQUENCE</scope>
</reference>
<protein>
    <recommendedName>
        <fullName evidence="1">Rab-GAP TBC domain-containing protein</fullName>
    </recommendedName>
</protein>
<dbReference type="OrthoDB" id="294251at2759"/>
<organism evidence="2 4">
    <name type="scientific">Didymodactylos carnosus</name>
    <dbReference type="NCBI Taxonomy" id="1234261"/>
    <lineage>
        <taxon>Eukaryota</taxon>
        <taxon>Metazoa</taxon>
        <taxon>Spiralia</taxon>
        <taxon>Gnathifera</taxon>
        <taxon>Rotifera</taxon>
        <taxon>Eurotatoria</taxon>
        <taxon>Bdelloidea</taxon>
        <taxon>Philodinida</taxon>
        <taxon>Philodinidae</taxon>
        <taxon>Didymodactylos</taxon>
    </lineage>
</organism>
<accession>A0A814KQL4</accession>
<dbReference type="AlphaFoldDB" id="A0A814KQL4"/>
<dbReference type="Gene3D" id="1.10.472.80">
    <property type="entry name" value="Ypt/Rab-GAP domain of gyp1p, domain 3"/>
    <property type="match status" value="1"/>
</dbReference>
<evidence type="ECO:0000259" key="1">
    <source>
        <dbReference type="PROSITE" id="PS50086"/>
    </source>
</evidence>
<sequence>MIKSEKFWEDEREAPLMQLNRHFLKYPVDPEIFVRTSKWLSVLPDLQLSTLKKEEECQSERIILLDAERTFLGNVQRQKLIKVLNSFKNEFQTYHQGLSYIAGFLLLTIEEDDVVRILRHLNSTNYWKHEAVQLAIDAYVFEHLMNEFYPKLNEHLIKNRILPETYCQKWFAALCVNVLPFEALFQFIENLLFYGTIYLFQFALSLAKHIQNDLLETNNSGTIYQYLRLDSSLAKFRDNAIGMAIVNEALSYNLATYDFEQLRKQAYDEKLKARMEAAKQCHQQHADTDTDTESESEDEDDSLECQLCNNLVPDYVCIKCNKFICDRCSKRSSEHTCSREALRRLDEESTDVNSIVSNINKLNIK</sequence>
<evidence type="ECO:0000313" key="3">
    <source>
        <dbReference type="EMBL" id="CAF3823928.1"/>
    </source>
</evidence>
<evidence type="ECO:0000313" key="4">
    <source>
        <dbReference type="Proteomes" id="UP000663829"/>
    </source>
</evidence>
<dbReference type="Proteomes" id="UP000663829">
    <property type="component" value="Unassembled WGS sequence"/>
</dbReference>
<dbReference type="EMBL" id="CAJOBC010004335">
    <property type="protein sequence ID" value="CAF3823928.1"/>
    <property type="molecule type" value="Genomic_DNA"/>
</dbReference>
<dbReference type="Pfam" id="PF00566">
    <property type="entry name" value="RabGAP-TBC"/>
    <property type="match status" value="1"/>
</dbReference>
<evidence type="ECO:0000313" key="2">
    <source>
        <dbReference type="EMBL" id="CAF1054754.1"/>
    </source>
</evidence>
<dbReference type="SUPFAM" id="SSF47923">
    <property type="entry name" value="Ypt/Rab-GAP domain of gyp1p"/>
    <property type="match status" value="2"/>
</dbReference>
<dbReference type="PANTHER" id="PTHR47219">
    <property type="entry name" value="RAB GTPASE-ACTIVATING PROTEIN 1-LIKE"/>
    <property type="match status" value="1"/>
</dbReference>
<dbReference type="InterPro" id="IPR000195">
    <property type="entry name" value="Rab-GAP-TBC_dom"/>
</dbReference>
<gene>
    <name evidence="2" type="ORF">GPM918_LOCUS16471</name>
    <name evidence="3" type="ORF">SRO942_LOCUS16471</name>
</gene>
<dbReference type="InterPro" id="IPR050302">
    <property type="entry name" value="Rab_GAP_TBC_domain"/>
</dbReference>
<feature type="domain" description="Rab-GAP TBC" evidence="1">
    <location>
        <begin position="29"/>
        <end position="195"/>
    </location>
</feature>
<dbReference type="InterPro" id="IPR035969">
    <property type="entry name" value="Rab-GAP_TBC_sf"/>
</dbReference>
<dbReference type="SMART" id="SM00164">
    <property type="entry name" value="TBC"/>
    <property type="match status" value="1"/>
</dbReference>
<dbReference type="EMBL" id="CAJNOQ010004335">
    <property type="protein sequence ID" value="CAF1054754.1"/>
    <property type="molecule type" value="Genomic_DNA"/>
</dbReference>
<dbReference type="GO" id="GO:0005096">
    <property type="term" value="F:GTPase activator activity"/>
    <property type="evidence" value="ECO:0007669"/>
    <property type="project" value="TreeGrafter"/>
</dbReference>
<name>A0A814KQL4_9BILA</name>
<dbReference type="Proteomes" id="UP000681722">
    <property type="component" value="Unassembled WGS sequence"/>
</dbReference>
<dbReference type="PANTHER" id="PTHR47219:SF9">
    <property type="entry name" value="GTPASE ACTIVATING PROTEIN AND CENTROSOME-ASSOCIATED, ISOFORM B"/>
    <property type="match status" value="1"/>
</dbReference>
<comment type="caution">
    <text evidence="2">The sequence shown here is derived from an EMBL/GenBank/DDBJ whole genome shotgun (WGS) entry which is preliminary data.</text>
</comment>
<dbReference type="PROSITE" id="PS50086">
    <property type="entry name" value="TBC_RABGAP"/>
    <property type="match status" value="1"/>
</dbReference>
<proteinExistence type="predicted"/>
<dbReference type="Gene3D" id="1.10.8.270">
    <property type="entry name" value="putative rabgap domain of human tbc1 domain family member 14 like domains"/>
    <property type="match status" value="1"/>
</dbReference>